<comment type="similarity">
    <text evidence="9">Belongs to the ABC transporter superfamily. Drug exporter-1 (DrugE1) (TC 3.A.1.105) family.</text>
</comment>
<dbReference type="PROSITE" id="PS00211">
    <property type="entry name" value="ABC_TRANSPORTER_1"/>
    <property type="match status" value="1"/>
</dbReference>
<evidence type="ECO:0000259" key="10">
    <source>
        <dbReference type="PROSITE" id="PS50893"/>
    </source>
</evidence>
<reference evidence="11 12" key="1">
    <citation type="submission" date="2020-08" db="EMBL/GenBank/DDBJ databases">
        <title>Sequencing the genomes of 1000 actinobacteria strains.</title>
        <authorList>
            <person name="Klenk H.-P."/>
        </authorList>
    </citation>
    <scope>NUCLEOTIDE SEQUENCE [LARGE SCALE GENOMIC DNA]</scope>
    <source>
        <strain evidence="11 12">DSM 44598</strain>
    </source>
</reference>
<comment type="caution">
    <text evidence="11">The sequence shown here is derived from an EMBL/GenBank/DDBJ whole genome shotgun (WGS) entry which is preliminary data.</text>
</comment>
<evidence type="ECO:0000256" key="3">
    <source>
        <dbReference type="ARBA" id="ARBA00022475"/>
    </source>
</evidence>
<dbReference type="PROSITE" id="PS50893">
    <property type="entry name" value="ABC_TRANSPORTER_2"/>
    <property type="match status" value="1"/>
</dbReference>
<dbReference type="PANTHER" id="PTHR42711">
    <property type="entry name" value="ABC TRANSPORTER ATP-BINDING PROTEIN"/>
    <property type="match status" value="1"/>
</dbReference>
<dbReference type="InterPro" id="IPR050763">
    <property type="entry name" value="ABC_transporter_ATP-binding"/>
</dbReference>
<keyword evidence="2" id="KW-0813">Transport</keyword>
<evidence type="ECO:0000256" key="1">
    <source>
        <dbReference type="ARBA" id="ARBA00004413"/>
    </source>
</evidence>
<evidence type="ECO:0000256" key="8">
    <source>
        <dbReference type="ARBA" id="ARBA00023251"/>
    </source>
</evidence>
<dbReference type="EMBL" id="JACHDO010000001">
    <property type="protein sequence ID" value="MBB5491234.1"/>
    <property type="molecule type" value="Genomic_DNA"/>
</dbReference>
<dbReference type="SMART" id="SM00382">
    <property type="entry name" value="AAA"/>
    <property type="match status" value="1"/>
</dbReference>
<keyword evidence="3" id="KW-1003">Cell membrane</keyword>
<dbReference type="GO" id="GO:0016887">
    <property type="term" value="F:ATP hydrolysis activity"/>
    <property type="evidence" value="ECO:0007669"/>
    <property type="project" value="InterPro"/>
</dbReference>
<dbReference type="SUPFAM" id="SSF52540">
    <property type="entry name" value="P-loop containing nucleoside triphosphate hydrolases"/>
    <property type="match status" value="1"/>
</dbReference>
<keyword evidence="4" id="KW-0547">Nucleotide-binding</keyword>
<name>A0A840W5G8_9ACTN</name>
<keyword evidence="5 11" id="KW-0067">ATP-binding</keyword>
<evidence type="ECO:0000256" key="7">
    <source>
        <dbReference type="ARBA" id="ARBA00023136"/>
    </source>
</evidence>
<dbReference type="InterPro" id="IPR003439">
    <property type="entry name" value="ABC_transporter-like_ATP-bd"/>
</dbReference>
<protein>
    <submittedName>
        <fullName evidence="11">Oleandomycin transport system ATP-binding protein</fullName>
    </submittedName>
</protein>
<evidence type="ECO:0000313" key="12">
    <source>
        <dbReference type="Proteomes" id="UP000579647"/>
    </source>
</evidence>
<evidence type="ECO:0000256" key="2">
    <source>
        <dbReference type="ARBA" id="ARBA00022448"/>
    </source>
</evidence>
<dbReference type="RefSeq" id="WP_184364943.1">
    <property type="nucleotide sequence ID" value="NZ_BAAAKM010000045.1"/>
</dbReference>
<feature type="domain" description="ABC transporter" evidence="10">
    <location>
        <begin position="6"/>
        <end position="236"/>
    </location>
</feature>
<accession>A0A840W5G8</accession>
<dbReference type="InterPro" id="IPR027417">
    <property type="entry name" value="P-loop_NTPase"/>
</dbReference>
<dbReference type="InterPro" id="IPR025302">
    <property type="entry name" value="DrrA1/2-like_C"/>
</dbReference>
<proteinExistence type="inferred from homology"/>
<dbReference type="PANTHER" id="PTHR42711:SF19">
    <property type="entry name" value="DOXORUBICIN RESISTANCE ATP-BINDING PROTEIN DRRA"/>
    <property type="match status" value="1"/>
</dbReference>
<dbReference type="GO" id="GO:0043215">
    <property type="term" value="P:daunorubicin transport"/>
    <property type="evidence" value="ECO:0007669"/>
    <property type="project" value="InterPro"/>
</dbReference>
<gene>
    <name evidence="11" type="ORF">HNR07_002371</name>
</gene>
<sequence length="323" mass="34188">MTEYAFRAEGLVKRFGRTTALAGVDLAARPGSVLGVLGPNGAGKTTAIRILATLARPDEGTAAVGGFDVVRQAAGVRRLIGLTGQQSMIDEELTGRANLVLIGQLLDLRRTEALARAGQLLDRFELTDAATRPVATYSGGMRRRLDLAASLVGRPRVVFLDEPSVGLDPGKREELWRMVRELTAEGTTVLLTTQYLEEADALADGIAVIDHGRVIADGTPAELKRVVGGQAVSLRPADPARIGAAAAVMERVTGREPERVRQTLSVPVASDSLAWEMADGLRAEGVSVTEFSLHLPSLDEVFFALTGTAANTPQETSTVEPSA</sequence>
<dbReference type="InterPro" id="IPR003593">
    <property type="entry name" value="AAA+_ATPase"/>
</dbReference>
<dbReference type="Pfam" id="PF13732">
    <property type="entry name" value="DrrA1-3_C"/>
    <property type="match status" value="1"/>
</dbReference>
<evidence type="ECO:0000256" key="4">
    <source>
        <dbReference type="ARBA" id="ARBA00022741"/>
    </source>
</evidence>
<evidence type="ECO:0000313" key="11">
    <source>
        <dbReference type="EMBL" id="MBB5491234.1"/>
    </source>
</evidence>
<dbReference type="Gene3D" id="3.40.50.300">
    <property type="entry name" value="P-loop containing nucleotide triphosphate hydrolases"/>
    <property type="match status" value="1"/>
</dbReference>
<dbReference type="AlphaFoldDB" id="A0A840W5G8"/>
<dbReference type="Proteomes" id="UP000579647">
    <property type="component" value="Unassembled WGS sequence"/>
</dbReference>
<dbReference type="Pfam" id="PF00005">
    <property type="entry name" value="ABC_tran"/>
    <property type="match status" value="1"/>
</dbReference>
<dbReference type="GO" id="GO:0005524">
    <property type="term" value="F:ATP binding"/>
    <property type="evidence" value="ECO:0007669"/>
    <property type="project" value="UniProtKB-KW"/>
</dbReference>
<comment type="subcellular location">
    <subcellularLocation>
        <location evidence="1">Cell membrane</location>
        <topology evidence="1">Peripheral membrane protein</topology>
        <orientation evidence="1">Cytoplasmic side</orientation>
    </subcellularLocation>
</comment>
<dbReference type="GO" id="GO:0046677">
    <property type="term" value="P:response to antibiotic"/>
    <property type="evidence" value="ECO:0007669"/>
    <property type="project" value="UniProtKB-KW"/>
</dbReference>
<keyword evidence="6" id="KW-1278">Translocase</keyword>
<keyword evidence="12" id="KW-1185">Reference proteome</keyword>
<dbReference type="InterPro" id="IPR017871">
    <property type="entry name" value="ABC_transporter-like_CS"/>
</dbReference>
<keyword evidence="8" id="KW-0046">Antibiotic resistance</keyword>
<evidence type="ECO:0000256" key="5">
    <source>
        <dbReference type="ARBA" id="ARBA00022840"/>
    </source>
</evidence>
<dbReference type="NCBIfam" id="TIGR01188">
    <property type="entry name" value="drrA"/>
    <property type="match status" value="1"/>
</dbReference>
<keyword evidence="7" id="KW-0472">Membrane</keyword>
<dbReference type="GO" id="GO:1900753">
    <property type="term" value="P:doxorubicin transport"/>
    <property type="evidence" value="ECO:0007669"/>
    <property type="project" value="InterPro"/>
</dbReference>
<evidence type="ECO:0000256" key="9">
    <source>
        <dbReference type="ARBA" id="ARBA00049985"/>
    </source>
</evidence>
<evidence type="ECO:0000256" key="6">
    <source>
        <dbReference type="ARBA" id="ARBA00022967"/>
    </source>
</evidence>
<organism evidence="11 12">
    <name type="scientific">Nocardiopsis metallicus</name>
    <dbReference type="NCBI Taxonomy" id="179819"/>
    <lineage>
        <taxon>Bacteria</taxon>
        <taxon>Bacillati</taxon>
        <taxon>Actinomycetota</taxon>
        <taxon>Actinomycetes</taxon>
        <taxon>Streptosporangiales</taxon>
        <taxon>Nocardiopsidaceae</taxon>
        <taxon>Nocardiopsis</taxon>
    </lineage>
</organism>
<dbReference type="GO" id="GO:0005886">
    <property type="term" value="C:plasma membrane"/>
    <property type="evidence" value="ECO:0007669"/>
    <property type="project" value="UniProtKB-SubCell"/>
</dbReference>
<dbReference type="InterPro" id="IPR005894">
    <property type="entry name" value="DrrA"/>
</dbReference>